<sequence>MGRISSATFHPMFHSRTLVPGRVIRESDIEADLVAAGGETRTHLLAHLVRPSPRNHHNGPRSDRAGFGQMPRYEMAVSE</sequence>
<keyword evidence="3" id="KW-1185">Reference proteome</keyword>
<dbReference type="AlphaFoldDB" id="A0AAD7WDP1"/>
<gene>
    <name evidence="2" type="ORF">AAFF_G00072590</name>
</gene>
<reference evidence="2" key="1">
    <citation type="journal article" date="2023" name="Science">
        <title>Genome structures resolve the early diversification of teleost fishes.</title>
        <authorList>
            <person name="Parey E."/>
            <person name="Louis A."/>
            <person name="Montfort J."/>
            <person name="Bouchez O."/>
            <person name="Roques C."/>
            <person name="Iampietro C."/>
            <person name="Lluch J."/>
            <person name="Castinel A."/>
            <person name="Donnadieu C."/>
            <person name="Desvignes T."/>
            <person name="Floi Bucao C."/>
            <person name="Jouanno E."/>
            <person name="Wen M."/>
            <person name="Mejri S."/>
            <person name="Dirks R."/>
            <person name="Jansen H."/>
            <person name="Henkel C."/>
            <person name="Chen W.J."/>
            <person name="Zahm M."/>
            <person name="Cabau C."/>
            <person name="Klopp C."/>
            <person name="Thompson A.W."/>
            <person name="Robinson-Rechavi M."/>
            <person name="Braasch I."/>
            <person name="Lecointre G."/>
            <person name="Bobe J."/>
            <person name="Postlethwait J.H."/>
            <person name="Berthelot C."/>
            <person name="Roest Crollius H."/>
            <person name="Guiguen Y."/>
        </authorList>
    </citation>
    <scope>NUCLEOTIDE SEQUENCE</scope>
    <source>
        <strain evidence="2">NC1722</strain>
    </source>
</reference>
<evidence type="ECO:0000313" key="2">
    <source>
        <dbReference type="EMBL" id="KAJ8392775.1"/>
    </source>
</evidence>
<dbReference type="Proteomes" id="UP001221898">
    <property type="component" value="Unassembled WGS sequence"/>
</dbReference>
<evidence type="ECO:0000256" key="1">
    <source>
        <dbReference type="SAM" id="MobiDB-lite"/>
    </source>
</evidence>
<accession>A0AAD7WDP1</accession>
<dbReference type="EMBL" id="JAINUG010000143">
    <property type="protein sequence ID" value="KAJ8392775.1"/>
    <property type="molecule type" value="Genomic_DNA"/>
</dbReference>
<evidence type="ECO:0000313" key="3">
    <source>
        <dbReference type="Proteomes" id="UP001221898"/>
    </source>
</evidence>
<comment type="caution">
    <text evidence="2">The sequence shown here is derived from an EMBL/GenBank/DDBJ whole genome shotgun (WGS) entry which is preliminary data.</text>
</comment>
<name>A0AAD7WDP1_9TELE</name>
<feature type="region of interest" description="Disordered" evidence="1">
    <location>
        <begin position="50"/>
        <end position="79"/>
    </location>
</feature>
<organism evidence="2 3">
    <name type="scientific">Aldrovandia affinis</name>
    <dbReference type="NCBI Taxonomy" id="143900"/>
    <lineage>
        <taxon>Eukaryota</taxon>
        <taxon>Metazoa</taxon>
        <taxon>Chordata</taxon>
        <taxon>Craniata</taxon>
        <taxon>Vertebrata</taxon>
        <taxon>Euteleostomi</taxon>
        <taxon>Actinopterygii</taxon>
        <taxon>Neopterygii</taxon>
        <taxon>Teleostei</taxon>
        <taxon>Notacanthiformes</taxon>
        <taxon>Halosauridae</taxon>
        <taxon>Aldrovandia</taxon>
    </lineage>
</organism>
<protein>
    <submittedName>
        <fullName evidence="2">Uncharacterized protein</fullName>
    </submittedName>
</protein>
<proteinExistence type="predicted"/>